<dbReference type="Pfam" id="PF08263">
    <property type="entry name" value="LRRNT_2"/>
    <property type="match status" value="1"/>
</dbReference>
<evidence type="ECO:0000256" key="24">
    <source>
        <dbReference type="SAM" id="SignalP"/>
    </source>
</evidence>
<dbReference type="Proteomes" id="UP000233551">
    <property type="component" value="Unassembled WGS sequence"/>
</dbReference>
<protein>
    <recommendedName>
        <fullName evidence="4">non-specific serine/threonine protein kinase</fullName>
        <ecNumber evidence="4">2.7.11.1</ecNumber>
    </recommendedName>
</protein>
<keyword evidence="19" id="KW-0325">Glycoprotein</keyword>
<evidence type="ECO:0000256" key="1">
    <source>
        <dbReference type="ARBA" id="ARBA00004162"/>
    </source>
</evidence>
<evidence type="ECO:0000256" key="16">
    <source>
        <dbReference type="ARBA" id="ARBA00022989"/>
    </source>
</evidence>
<evidence type="ECO:0000313" key="27">
    <source>
        <dbReference type="Proteomes" id="UP000233551"/>
    </source>
</evidence>
<dbReference type="InterPro" id="IPR011009">
    <property type="entry name" value="Kinase-like_dom_sf"/>
</dbReference>
<feature type="chain" id="PRO_5014170844" description="non-specific serine/threonine protein kinase" evidence="24">
    <location>
        <begin position="25"/>
        <end position="1011"/>
    </location>
</feature>
<dbReference type="GO" id="GO:0004674">
    <property type="term" value="F:protein serine/threonine kinase activity"/>
    <property type="evidence" value="ECO:0007669"/>
    <property type="project" value="UniProtKB-KW"/>
</dbReference>
<keyword evidence="6" id="KW-0723">Serine/threonine-protein kinase</keyword>
<dbReference type="PROSITE" id="PS50011">
    <property type="entry name" value="PROTEIN_KINASE_DOM"/>
    <property type="match status" value="1"/>
</dbReference>
<dbReference type="PROSITE" id="PS00108">
    <property type="entry name" value="PROTEIN_KINASE_ST"/>
    <property type="match status" value="1"/>
</dbReference>
<dbReference type="InterPro" id="IPR032675">
    <property type="entry name" value="LRR_dom_sf"/>
</dbReference>
<evidence type="ECO:0000256" key="7">
    <source>
        <dbReference type="ARBA" id="ARBA00022553"/>
    </source>
</evidence>
<evidence type="ECO:0000256" key="17">
    <source>
        <dbReference type="ARBA" id="ARBA00023136"/>
    </source>
</evidence>
<dbReference type="Pfam" id="PF23598">
    <property type="entry name" value="LRR_14"/>
    <property type="match status" value="1"/>
</dbReference>
<evidence type="ECO:0000256" key="18">
    <source>
        <dbReference type="ARBA" id="ARBA00023170"/>
    </source>
</evidence>
<organism evidence="26 27">
    <name type="scientific">Punica granatum</name>
    <name type="common">Pomegranate</name>
    <dbReference type="NCBI Taxonomy" id="22663"/>
    <lineage>
        <taxon>Eukaryota</taxon>
        <taxon>Viridiplantae</taxon>
        <taxon>Streptophyta</taxon>
        <taxon>Embryophyta</taxon>
        <taxon>Tracheophyta</taxon>
        <taxon>Spermatophyta</taxon>
        <taxon>Magnoliopsida</taxon>
        <taxon>eudicotyledons</taxon>
        <taxon>Gunneridae</taxon>
        <taxon>Pentapetalae</taxon>
        <taxon>rosids</taxon>
        <taxon>malvids</taxon>
        <taxon>Myrtales</taxon>
        <taxon>Lythraceae</taxon>
        <taxon>Punica</taxon>
    </lineage>
</organism>
<evidence type="ECO:0000256" key="4">
    <source>
        <dbReference type="ARBA" id="ARBA00012513"/>
    </source>
</evidence>
<evidence type="ECO:0000256" key="19">
    <source>
        <dbReference type="ARBA" id="ARBA00023180"/>
    </source>
</evidence>
<keyword evidence="8" id="KW-0433">Leucine-rich repeat</keyword>
<accession>A0A2I0K0P6</accession>
<dbReference type="GO" id="GO:0005524">
    <property type="term" value="F:ATP binding"/>
    <property type="evidence" value="ECO:0007669"/>
    <property type="project" value="UniProtKB-UniRule"/>
</dbReference>
<dbReference type="Gene3D" id="3.80.10.10">
    <property type="entry name" value="Ribonuclease Inhibitor"/>
    <property type="match status" value="3"/>
</dbReference>
<comment type="catalytic activity">
    <reaction evidence="21">
        <text>L-seryl-[protein] + ATP = O-phospho-L-seryl-[protein] + ADP + H(+)</text>
        <dbReference type="Rhea" id="RHEA:17989"/>
        <dbReference type="Rhea" id="RHEA-COMP:9863"/>
        <dbReference type="Rhea" id="RHEA-COMP:11604"/>
        <dbReference type="ChEBI" id="CHEBI:15378"/>
        <dbReference type="ChEBI" id="CHEBI:29999"/>
        <dbReference type="ChEBI" id="CHEBI:30616"/>
        <dbReference type="ChEBI" id="CHEBI:83421"/>
        <dbReference type="ChEBI" id="CHEBI:456216"/>
        <dbReference type="EC" id="2.7.11.1"/>
    </reaction>
</comment>
<keyword evidence="17 23" id="KW-0472">Membrane</keyword>
<evidence type="ECO:0000256" key="3">
    <source>
        <dbReference type="ARBA" id="ARBA00008684"/>
    </source>
</evidence>
<feature type="binding site" evidence="22">
    <location>
        <position position="736"/>
    </location>
    <ligand>
        <name>ATP</name>
        <dbReference type="ChEBI" id="CHEBI:30616"/>
    </ligand>
</feature>
<dbReference type="InterPro" id="IPR017441">
    <property type="entry name" value="Protein_kinase_ATP_BS"/>
</dbReference>
<dbReference type="GO" id="GO:0005886">
    <property type="term" value="C:plasma membrane"/>
    <property type="evidence" value="ECO:0007669"/>
    <property type="project" value="UniProtKB-SubCell"/>
</dbReference>
<name>A0A2I0K0P6_PUNGR</name>
<keyword evidence="7" id="KW-0597">Phosphoprotein</keyword>
<dbReference type="FunFam" id="3.30.200.20:FF:000432">
    <property type="entry name" value="LRR receptor-like serine/threonine-protein kinase EFR"/>
    <property type="match status" value="1"/>
</dbReference>
<keyword evidence="5" id="KW-1003">Cell membrane</keyword>
<evidence type="ECO:0000256" key="9">
    <source>
        <dbReference type="ARBA" id="ARBA00022679"/>
    </source>
</evidence>
<dbReference type="SMART" id="SM00369">
    <property type="entry name" value="LRR_TYP"/>
    <property type="match status" value="8"/>
</dbReference>
<reference evidence="26 27" key="1">
    <citation type="submission" date="2017-11" db="EMBL/GenBank/DDBJ databases">
        <title>De-novo sequencing of pomegranate (Punica granatum L.) genome.</title>
        <authorList>
            <person name="Akparov Z."/>
            <person name="Amiraslanov A."/>
            <person name="Hajiyeva S."/>
            <person name="Abbasov M."/>
            <person name="Kaur K."/>
            <person name="Hamwieh A."/>
            <person name="Solovyev V."/>
            <person name="Salamov A."/>
            <person name="Braich B."/>
            <person name="Kosarev P."/>
            <person name="Mahmoud A."/>
            <person name="Hajiyev E."/>
            <person name="Babayeva S."/>
            <person name="Izzatullayeva V."/>
            <person name="Mammadov A."/>
            <person name="Mammadov A."/>
            <person name="Sharifova S."/>
            <person name="Ojaghi J."/>
            <person name="Eynullazada K."/>
            <person name="Bayramov B."/>
            <person name="Abdulazimova A."/>
            <person name="Shahmuradov I."/>
        </authorList>
    </citation>
    <scope>NUCLEOTIDE SEQUENCE [LARGE SCALE GENOMIC DNA]</scope>
    <source>
        <strain evidence="27">cv. AG2017</strain>
        <tissue evidence="26">Leaf</tissue>
    </source>
</reference>
<keyword evidence="14" id="KW-0418">Kinase</keyword>
<gene>
    <name evidence="26" type="ORF">CRG98_017495</name>
</gene>
<dbReference type="InterPro" id="IPR055414">
    <property type="entry name" value="LRR_R13L4/SHOC2-like"/>
</dbReference>
<evidence type="ECO:0000256" key="14">
    <source>
        <dbReference type="ARBA" id="ARBA00022777"/>
    </source>
</evidence>
<evidence type="ECO:0000256" key="15">
    <source>
        <dbReference type="ARBA" id="ARBA00022840"/>
    </source>
</evidence>
<evidence type="ECO:0000256" key="10">
    <source>
        <dbReference type="ARBA" id="ARBA00022692"/>
    </source>
</evidence>
<dbReference type="EMBL" id="PGOL01000988">
    <property type="protein sequence ID" value="PKI62122.1"/>
    <property type="molecule type" value="Genomic_DNA"/>
</dbReference>
<evidence type="ECO:0000256" key="13">
    <source>
        <dbReference type="ARBA" id="ARBA00022741"/>
    </source>
</evidence>
<evidence type="ECO:0000256" key="20">
    <source>
        <dbReference type="ARBA" id="ARBA00047899"/>
    </source>
</evidence>
<proteinExistence type="inferred from homology"/>
<evidence type="ECO:0000256" key="23">
    <source>
        <dbReference type="SAM" id="Phobius"/>
    </source>
</evidence>
<dbReference type="STRING" id="22663.A0A2I0K0P6"/>
<keyword evidence="11 24" id="KW-0732">Signal</keyword>
<keyword evidence="12" id="KW-0677">Repeat</keyword>
<dbReference type="Pfam" id="PF13855">
    <property type="entry name" value="LRR_8"/>
    <property type="match status" value="2"/>
</dbReference>
<evidence type="ECO:0000256" key="11">
    <source>
        <dbReference type="ARBA" id="ARBA00022729"/>
    </source>
</evidence>
<feature type="signal peptide" evidence="24">
    <location>
        <begin position="1"/>
        <end position="24"/>
    </location>
</feature>
<keyword evidence="18" id="KW-0675">Receptor</keyword>
<comment type="caution">
    <text evidence="26">The sequence shown here is derived from an EMBL/GenBank/DDBJ whole genome shotgun (WGS) entry which is preliminary data.</text>
</comment>
<feature type="domain" description="Protein kinase" evidence="25">
    <location>
        <begin position="707"/>
        <end position="1002"/>
    </location>
</feature>
<comment type="subcellular location">
    <subcellularLocation>
        <location evidence="1">Cell membrane</location>
        <topology evidence="1">Single-pass membrane protein</topology>
    </subcellularLocation>
    <subcellularLocation>
        <location evidence="2">Membrane</location>
        <topology evidence="2">Single-pass type I membrane protein</topology>
    </subcellularLocation>
</comment>
<dbReference type="InterPro" id="IPR003591">
    <property type="entry name" value="Leu-rich_rpt_typical-subtyp"/>
</dbReference>
<evidence type="ECO:0000256" key="21">
    <source>
        <dbReference type="ARBA" id="ARBA00048679"/>
    </source>
</evidence>
<evidence type="ECO:0000256" key="2">
    <source>
        <dbReference type="ARBA" id="ARBA00004479"/>
    </source>
</evidence>
<dbReference type="InterPro" id="IPR008271">
    <property type="entry name" value="Ser/Thr_kinase_AS"/>
</dbReference>
<sequence length="1011" mass="110191">MLPKTPNCSLKILALMFILYRVAASRPTNETDYQALLAFKSQIASDPYDALNTWNDSIHFCAWTGVICGKKHQRVTALRLPSFRLVGPVSPHIWNLTFLKVLNLNDNHLKGILPQEIGQLSRLQELRLSNNSFEGELPRNLTYCADLRILRLNGNNLRGELPDQFFSLMKLTRIELSSNHFTGEIPSVLGNLTALTQISLGDNHIQGSILPQLGRLPNLKYLVVEVNSLSGHIPTSLYNISSILIFSVAVNNLSGSLPSDLFLAFPKLEDLLVSVNEFSGLVPSSIANASRARMIDASRNALVGPVPINLGGLKNLQVLNFEVNHLGTEEGDDLSFFTSLINCTKLQVLSFTQNRLKGVLPNSIANFSSSLTQLWVSLNFISGTIPSGISNLVNLQLLALSINMLTGRIPSSIVKLSQLQGLYLRENNLSGVIPASTGNMTSLFSLYLGYNRLDGTIPASLGNCMHLNRLRLDENRVVGPVPQEVFGLSSLSILNLSGNSLTGPIPSQVGKLMNLQALDLSENNMSGVIPPTLGDCQVLEYLYLGANQFNGTIPTSTSKLRGVKFLILSRNKFSGQIPGFLADLPAIESLDLSFNKFQGKVPNRGIFRNHSAVHVVGNNDLCGGPSTLQLPKCKGGAAEKHRKRTSSKRTVLVITVTISIFSLLAAIATIILYCLKRSKRGNAFTFSTEGRHPKLSYGELSQATNGFSSTNMIGEGSFGAVYKGVLPSNGQNVAVKVLKLEEQGAGRSFMAECEALRNIRHRNLVKIITSCSGINFRGEDFKALVYEFMPSGSLDKWLHPVPNEIGRAEDNTRLSVTQRLNVAIDVATAVDYLHHQCQTPIVHSDLKPSNILLDSDFSAHASDFGLSKFLKVKASGTQSGSIGIRGTIGYVAPEYGVGGEVSTRADIYSFGILLLELFTGKRPTDPMFGGEFDLRGFVERSIPDGLNQVLDPLLCLGRVQGNLRQCLLKVLRVGLMCSAAQPNERMNTGGAAAELQKAEDVLQGRRRRNRV</sequence>
<keyword evidence="16 23" id="KW-1133">Transmembrane helix</keyword>
<keyword evidence="9" id="KW-0808">Transferase</keyword>
<dbReference type="Gene3D" id="1.10.510.10">
    <property type="entry name" value="Transferase(Phosphotransferase) domain 1"/>
    <property type="match status" value="1"/>
</dbReference>
<dbReference type="InterPro" id="IPR013210">
    <property type="entry name" value="LRR_N_plant-typ"/>
</dbReference>
<dbReference type="InterPro" id="IPR001611">
    <property type="entry name" value="Leu-rich_rpt"/>
</dbReference>
<evidence type="ECO:0000313" key="26">
    <source>
        <dbReference type="EMBL" id="PKI62122.1"/>
    </source>
</evidence>
<dbReference type="FunFam" id="3.80.10.10:FF:000288">
    <property type="entry name" value="LRR receptor-like serine/threonine-protein kinase EFR"/>
    <property type="match status" value="1"/>
</dbReference>
<dbReference type="SMART" id="SM00220">
    <property type="entry name" value="S_TKc"/>
    <property type="match status" value="1"/>
</dbReference>
<dbReference type="FunFam" id="1.10.510.10:FF:000358">
    <property type="entry name" value="Putative leucine-rich repeat receptor-like serine/threonine-protein kinase"/>
    <property type="match status" value="1"/>
</dbReference>
<keyword evidence="15 22" id="KW-0067">ATP-binding</keyword>
<dbReference type="SUPFAM" id="SSF56112">
    <property type="entry name" value="Protein kinase-like (PK-like)"/>
    <property type="match status" value="1"/>
</dbReference>
<dbReference type="Gene3D" id="3.30.200.20">
    <property type="entry name" value="Phosphorylase Kinase, domain 1"/>
    <property type="match status" value="1"/>
</dbReference>
<evidence type="ECO:0000256" key="8">
    <source>
        <dbReference type="ARBA" id="ARBA00022614"/>
    </source>
</evidence>
<evidence type="ECO:0000259" key="25">
    <source>
        <dbReference type="PROSITE" id="PS50011"/>
    </source>
</evidence>
<comment type="catalytic activity">
    <reaction evidence="20">
        <text>L-threonyl-[protein] + ATP = O-phospho-L-threonyl-[protein] + ADP + H(+)</text>
        <dbReference type="Rhea" id="RHEA:46608"/>
        <dbReference type="Rhea" id="RHEA-COMP:11060"/>
        <dbReference type="Rhea" id="RHEA-COMP:11605"/>
        <dbReference type="ChEBI" id="CHEBI:15378"/>
        <dbReference type="ChEBI" id="CHEBI:30013"/>
        <dbReference type="ChEBI" id="CHEBI:30616"/>
        <dbReference type="ChEBI" id="CHEBI:61977"/>
        <dbReference type="ChEBI" id="CHEBI:456216"/>
        <dbReference type="EC" id="2.7.11.1"/>
    </reaction>
</comment>
<dbReference type="FunFam" id="3.80.10.10:FF:000095">
    <property type="entry name" value="LRR receptor-like serine/threonine-protein kinase GSO1"/>
    <property type="match status" value="1"/>
</dbReference>
<evidence type="ECO:0000256" key="6">
    <source>
        <dbReference type="ARBA" id="ARBA00022527"/>
    </source>
</evidence>
<evidence type="ECO:0000256" key="22">
    <source>
        <dbReference type="PROSITE-ProRule" id="PRU10141"/>
    </source>
</evidence>
<keyword evidence="27" id="KW-1185">Reference proteome</keyword>
<feature type="transmembrane region" description="Helical" evidence="23">
    <location>
        <begin position="651"/>
        <end position="675"/>
    </location>
</feature>
<dbReference type="EC" id="2.7.11.1" evidence="4"/>
<keyword evidence="13 22" id="KW-0547">Nucleotide-binding</keyword>
<dbReference type="PANTHER" id="PTHR45974:SF272">
    <property type="entry name" value="LEUCINE RICH REPEAT FAMILY PROTEIN, EXPRESSED"/>
    <property type="match status" value="1"/>
</dbReference>
<dbReference type="InterPro" id="IPR000719">
    <property type="entry name" value="Prot_kinase_dom"/>
</dbReference>
<evidence type="ECO:0000256" key="12">
    <source>
        <dbReference type="ARBA" id="ARBA00022737"/>
    </source>
</evidence>
<dbReference type="SUPFAM" id="SSF52058">
    <property type="entry name" value="L domain-like"/>
    <property type="match status" value="2"/>
</dbReference>
<dbReference type="PANTHER" id="PTHR45974">
    <property type="entry name" value="RECEPTOR-LIKE PROTEIN 55"/>
    <property type="match status" value="1"/>
</dbReference>
<dbReference type="Pfam" id="PF00069">
    <property type="entry name" value="Pkinase"/>
    <property type="match status" value="1"/>
</dbReference>
<dbReference type="AlphaFoldDB" id="A0A2I0K0P6"/>
<keyword evidence="10 23" id="KW-0812">Transmembrane</keyword>
<evidence type="ECO:0000256" key="5">
    <source>
        <dbReference type="ARBA" id="ARBA00022475"/>
    </source>
</evidence>
<dbReference type="PROSITE" id="PS00107">
    <property type="entry name" value="PROTEIN_KINASE_ATP"/>
    <property type="match status" value="1"/>
</dbReference>
<comment type="similarity">
    <text evidence="3">Belongs to the protein kinase superfamily. Ser/Thr protein kinase family.</text>
</comment>